<protein>
    <submittedName>
        <fullName evidence="3">Flavin reductase family protein</fullName>
        <ecNumber evidence="3">1.-.-.-</ecNumber>
    </submittedName>
</protein>
<dbReference type="PANTHER" id="PTHR30466">
    <property type="entry name" value="FLAVIN REDUCTASE"/>
    <property type="match status" value="1"/>
</dbReference>
<feature type="domain" description="Flavin reductase like" evidence="2">
    <location>
        <begin position="28"/>
        <end position="172"/>
    </location>
</feature>
<evidence type="ECO:0000313" key="3">
    <source>
        <dbReference type="EMBL" id="XDQ11146.1"/>
    </source>
</evidence>
<dbReference type="GO" id="GO:0010181">
    <property type="term" value="F:FMN binding"/>
    <property type="evidence" value="ECO:0007669"/>
    <property type="project" value="InterPro"/>
</dbReference>
<evidence type="ECO:0000259" key="2">
    <source>
        <dbReference type="SMART" id="SM00903"/>
    </source>
</evidence>
<dbReference type="InterPro" id="IPR050268">
    <property type="entry name" value="NADH-dep_flavin_reductase"/>
</dbReference>
<dbReference type="AlphaFoldDB" id="A0AB39MXY0"/>
<dbReference type="EC" id="1.-.-.-" evidence="3"/>
<dbReference type="Pfam" id="PF01613">
    <property type="entry name" value="Flavin_Reduct"/>
    <property type="match status" value="1"/>
</dbReference>
<dbReference type="EMBL" id="CP163432">
    <property type="protein sequence ID" value="XDQ11146.1"/>
    <property type="molecule type" value="Genomic_DNA"/>
</dbReference>
<dbReference type="GO" id="GO:0042602">
    <property type="term" value="F:riboflavin reductase (NADPH) activity"/>
    <property type="evidence" value="ECO:0007669"/>
    <property type="project" value="TreeGrafter"/>
</dbReference>
<evidence type="ECO:0000256" key="1">
    <source>
        <dbReference type="ARBA" id="ARBA00023002"/>
    </source>
</evidence>
<accession>A0AB39MXY0</accession>
<dbReference type="Gene3D" id="2.30.110.10">
    <property type="entry name" value="Electron Transport, Fmn-binding Protein, Chain A"/>
    <property type="match status" value="1"/>
</dbReference>
<reference evidence="3" key="1">
    <citation type="submission" date="2024-07" db="EMBL/GenBank/DDBJ databases">
        <authorList>
            <person name="Yu S.T."/>
        </authorList>
    </citation>
    <scope>NUCLEOTIDE SEQUENCE</scope>
    <source>
        <strain evidence="3">R11</strain>
    </source>
</reference>
<dbReference type="RefSeq" id="WP_369271405.1">
    <property type="nucleotide sequence ID" value="NZ_CP163432.1"/>
</dbReference>
<dbReference type="SMART" id="SM00903">
    <property type="entry name" value="Flavin_Reduct"/>
    <property type="match status" value="1"/>
</dbReference>
<dbReference type="SUPFAM" id="SSF50475">
    <property type="entry name" value="FMN-binding split barrel"/>
    <property type="match status" value="1"/>
</dbReference>
<sequence>MIPVQPLSQHGRQLPQPPVDGRALRTVCGNFATGVTVITTGGPEDGAATTVNSFTSVSLEPPLVLFCLHKQSRLRPVLEKAGGFVVNFLTRSQEGLAWKFAGRESARLAEVPHHRSTSGLPVLTEALAFLQCRLADEYDGGDHAILLGEVTALGTSTEEADPLVFYKGSMRVLDTDVPAPARG</sequence>
<dbReference type="InterPro" id="IPR002563">
    <property type="entry name" value="Flavin_Rdtase-like_dom"/>
</dbReference>
<name>A0AB39MXY0_9ACTN</name>
<dbReference type="PANTHER" id="PTHR30466:SF1">
    <property type="entry name" value="FMN REDUCTASE (NADH) RUTF"/>
    <property type="match status" value="1"/>
</dbReference>
<gene>
    <name evidence="3" type="ORF">AB5J55_16455</name>
</gene>
<organism evidence="3">
    <name type="scientific">Streptomyces sp. R11</name>
    <dbReference type="NCBI Taxonomy" id="3238625"/>
    <lineage>
        <taxon>Bacteria</taxon>
        <taxon>Bacillati</taxon>
        <taxon>Actinomycetota</taxon>
        <taxon>Actinomycetes</taxon>
        <taxon>Kitasatosporales</taxon>
        <taxon>Streptomycetaceae</taxon>
        <taxon>Streptomyces</taxon>
    </lineage>
</organism>
<keyword evidence="1 3" id="KW-0560">Oxidoreductase</keyword>
<dbReference type="InterPro" id="IPR012349">
    <property type="entry name" value="Split_barrel_FMN-bd"/>
</dbReference>
<proteinExistence type="predicted"/>